<dbReference type="Gene3D" id="3.40.30.10">
    <property type="entry name" value="Glutaredoxin"/>
    <property type="match status" value="1"/>
</dbReference>
<evidence type="ECO:0000313" key="2">
    <source>
        <dbReference type="EMBL" id="GBG30080.1"/>
    </source>
</evidence>
<comment type="caution">
    <text evidence="2">The sequence shown here is derived from an EMBL/GenBank/DDBJ whole genome shotgun (WGS) entry which is preliminary data.</text>
</comment>
<dbReference type="Pfam" id="PF01323">
    <property type="entry name" value="DSBA"/>
    <property type="match status" value="1"/>
</dbReference>
<accession>A0A2R5GGT1</accession>
<sequence>MALVVRLRETLEQVARLIKAYLVHALTSSELISRVRAIADLAGLSSKHIVFYHCMSDPHSFIALQALGLMVRKYDVKVLIIVVPEPADAGLPAYATSREQQFAWRIRDARVLFNVYEDLITGVPSMESFPKPKTVHLAERWAAANLNNTFLDGGSATQNLLKRIVQVSSLLLANDASGLVDFCVNEGPGTLADENMTDALLKRNATRLRRAGHYLSGTAFYGFEWFWGIDRLHYLESILLSQERLRVPRRVSRRSSLSRRRDVSPSVYADLRISSSATLFSRTCNLLFRDKMRQAASFKATPDERRELPYIDFYYSFRSPYSQIALRPLLDMADFYGVQVRFRPVLPMLMSGLPVGLAKSFYIARDARREAERLEWTAYGFFNDPIGEPIHHAFALFMEARAQGKERDFLLAWSKHVWTRALDPHTHAGLRTICRTTGIRWDPSLLHTDTWKAFAAENRRDLHAHGLWGVPSFAFMDTATWGQDRLFLVEERIIRAVRDIRAASDTLN</sequence>
<dbReference type="InterPro" id="IPR051924">
    <property type="entry name" value="GST_Kappa/NadH"/>
</dbReference>
<dbReference type="PANTHER" id="PTHR42943">
    <property type="entry name" value="GLUTATHIONE S-TRANSFERASE KAPPA"/>
    <property type="match status" value="1"/>
</dbReference>
<dbReference type="InParanoid" id="A0A2R5GGT1"/>
<dbReference type="GO" id="GO:0016491">
    <property type="term" value="F:oxidoreductase activity"/>
    <property type="evidence" value="ECO:0007669"/>
    <property type="project" value="InterPro"/>
</dbReference>
<dbReference type="InterPro" id="IPR001853">
    <property type="entry name" value="DSBA-like_thioredoxin_dom"/>
</dbReference>
<keyword evidence="3" id="KW-1185">Reference proteome</keyword>
<dbReference type="InterPro" id="IPR036249">
    <property type="entry name" value="Thioredoxin-like_sf"/>
</dbReference>
<dbReference type="SUPFAM" id="SSF52833">
    <property type="entry name" value="Thioredoxin-like"/>
    <property type="match status" value="1"/>
</dbReference>
<organism evidence="2 3">
    <name type="scientific">Hondaea fermentalgiana</name>
    <dbReference type="NCBI Taxonomy" id="2315210"/>
    <lineage>
        <taxon>Eukaryota</taxon>
        <taxon>Sar</taxon>
        <taxon>Stramenopiles</taxon>
        <taxon>Bigyra</taxon>
        <taxon>Labyrinthulomycetes</taxon>
        <taxon>Thraustochytrida</taxon>
        <taxon>Thraustochytriidae</taxon>
        <taxon>Hondaea</taxon>
    </lineage>
</organism>
<name>A0A2R5GGT1_9STRA</name>
<dbReference type="PANTHER" id="PTHR42943:SF2">
    <property type="entry name" value="GLUTATHIONE S-TRANSFERASE KAPPA 1"/>
    <property type="match status" value="1"/>
</dbReference>
<feature type="domain" description="DSBA-like thioredoxin" evidence="1">
    <location>
        <begin position="311"/>
        <end position="493"/>
    </location>
</feature>
<dbReference type="AlphaFoldDB" id="A0A2R5GGT1"/>
<dbReference type="Proteomes" id="UP000241890">
    <property type="component" value="Unassembled WGS sequence"/>
</dbReference>
<proteinExistence type="predicted"/>
<reference evidence="2 3" key="1">
    <citation type="submission" date="2017-12" db="EMBL/GenBank/DDBJ databases">
        <title>Sequencing, de novo assembly and annotation of complete genome of a new Thraustochytrid species, strain FCC1311.</title>
        <authorList>
            <person name="Sedici K."/>
            <person name="Godart F."/>
            <person name="Aiese Cigliano R."/>
            <person name="Sanseverino W."/>
            <person name="Barakat M."/>
            <person name="Ortet P."/>
            <person name="Marechal E."/>
            <person name="Cagnac O."/>
            <person name="Amato A."/>
        </authorList>
    </citation>
    <scope>NUCLEOTIDE SEQUENCE [LARGE SCALE GENOMIC DNA]</scope>
</reference>
<evidence type="ECO:0000313" key="3">
    <source>
        <dbReference type="Proteomes" id="UP000241890"/>
    </source>
</evidence>
<protein>
    <recommendedName>
        <fullName evidence="1">DSBA-like thioredoxin domain-containing protein</fullName>
    </recommendedName>
</protein>
<dbReference type="EMBL" id="BEYU01000070">
    <property type="protein sequence ID" value="GBG30080.1"/>
    <property type="molecule type" value="Genomic_DNA"/>
</dbReference>
<evidence type="ECO:0000259" key="1">
    <source>
        <dbReference type="Pfam" id="PF01323"/>
    </source>
</evidence>
<gene>
    <name evidence="2" type="ORF">FCC1311_063002</name>
</gene>
<dbReference type="OrthoDB" id="4664297at2759"/>